<keyword evidence="1" id="KW-1185">Reference proteome</keyword>
<reference evidence="2" key="1">
    <citation type="submission" date="2025-08" db="UniProtKB">
        <authorList>
            <consortium name="RefSeq"/>
        </authorList>
    </citation>
    <scope>IDENTIFICATION</scope>
</reference>
<accession>A0AC58LMJ6</accession>
<dbReference type="RefSeq" id="XP_073918384.1">
    <property type="nucleotide sequence ID" value="XM_074062283.1"/>
</dbReference>
<evidence type="ECO:0000313" key="2">
    <source>
        <dbReference type="RefSeq" id="XP_073918384.1"/>
    </source>
</evidence>
<proteinExistence type="predicted"/>
<name>A0AC58LMJ6_CASCN</name>
<sequence length="327" mass="36541">MPKNQKHPQGTHYQGLQPCNETQGQEASLVSKGMDEKFLSSSHPVMPNNLKEAPVAETPSKPEDLQSSSSSSLAITATSPSKCDESSSSEEEEAKPITSLMAPGTNNMHIEALDEKVAVLVNFLLLKYQMKEIVRKEDILKFIIREQEDHFPEILMRASERLEIIFGLDVKEVDPTNHCYGLFIKLGLTYDGMQNDEDSVPKTGLLILILGVIFMKGNSATEEEIWEVLNMTGIYSGKQHFIFGDTKELITKDFVKEKYLEYQQVANTDPVQYEFLWGAGAHAETSKMKVLEFVAKVHGTDRTAFLSQYEEALLEDEGGALTTILSL</sequence>
<evidence type="ECO:0000313" key="1">
    <source>
        <dbReference type="Proteomes" id="UP001732720"/>
    </source>
</evidence>
<dbReference type="Proteomes" id="UP001732720">
    <property type="component" value="Chromosome X"/>
</dbReference>
<organism evidence="1 2">
    <name type="scientific">Castor canadensis</name>
    <name type="common">American beaver</name>
    <dbReference type="NCBI Taxonomy" id="51338"/>
    <lineage>
        <taxon>Eukaryota</taxon>
        <taxon>Metazoa</taxon>
        <taxon>Chordata</taxon>
        <taxon>Craniata</taxon>
        <taxon>Vertebrata</taxon>
        <taxon>Euteleostomi</taxon>
        <taxon>Mammalia</taxon>
        <taxon>Eutheria</taxon>
        <taxon>Euarchontoglires</taxon>
        <taxon>Glires</taxon>
        <taxon>Rodentia</taxon>
        <taxon>Castorimorpha</taxon>
        <taxon>Castoridae</taxon>
        <taxon>Castor</taxon>
    </lineage>
</organism>
<gene>
    <name evidence="2" type="primary">Mageb16</name>
</gene>
<protein>
    <submittedName>
        <fullName evidence="2">Melanoma-associated antigen B16</fullName>
    </submittedName>
</protein>